<proteinExistence type="predicted"/>
<accession>A0A1M6R631</accession>
<name>A0A1M6R631_XYLRU</name>
<dbReference type="AlphaFoldDB" id="A0A1M6R631"/>
<sequence length="76" mass="9572">MTQDERWLTKYNEVMGFLEENHRNPSKHRIEEHDYLNWLKANRKVMNAGKMKPERVEKFRKLLEMTEQYRRKNQYE</sequence>
<evidence type="ECO:0000313" key="1">
    <source>
        <dbReference type="EMBL" id="SHK27914.1"/>
    </source>
</evidence>
<gene>
    <name evidence="1" type="ORF">SAMN05216463_101101</name>
</gene>
<reference evidence="1 2" key="1">
    <citation type="submission" date="2016-11" db="EMBL/GenBank/DDBJ databases">
        <authorList>
            <person name="Jaros S."/>
            <person name="Januszkiewicz K."/>
            <person name="Wedrychowicz H."/>
        </authorList>
    </citation>
    <scope>NUCLEOTIDE SEQUENCE [LARGE SCALE GENOMIC DNA]</scope>
    <source>
        <strain evidence="1 2">KHT3</strain>
    </source>
</reference>
<organism evidence="1 2">
    <name type="scientific">Xylanibacter ruminicola</name>
    <name type="common">Prevotella ruminicola</name>
    <dbReference type="NCBI Taxonomy" id="839"/>
    <lineage>
        <taxon>Bacteria</taxon>
        <taxon>Pseudomonadati</taxon>
        <taxon>Bacteroidota</taxon>
        <taxon>Bacteroidia</taxon>
        <taxon>Bacteroidales</taxon>
        <taxon>Prevotellaceae</taxon>
        <taxon>Xylanibacter</taxon>
    </lineage>
</organism>
<evidence type="ECO:0008006" key="3">
    <source>
        <dbReference type="Google" id="ProtNLM"/>
    </source>
</evidence>
<protein>
    <recommendedName>
        <fullName evidence="3">Helicase associated domain-containing protein</fullName>
    </recommendedName>
</protein>
<evidence type="ECO:0000313" key="2">
    <source>
        <dbReference type="Proteomes" id="UP000184130"/>
    </source>
</evidence>
<dbReference type="EMBL" id="FRBD01000001">
    <property type="protein sequence ID" value="SHK27914.1"/>
    <property type="molecule type" value="Genomic_DNA"/>
</dbReference>
<dbReference type="Gene3D" id="6.10.140.530">
    <property type="match status" value="1"/>
</dbReference>
<dbReference type="Proteomes" id="UP000184130">
    <property type="component" value="Unassembled WGS sequence"/>
</dbReference>